<feature type="compositionally biased region" description="Low complexity" evidence="8">
    <location>
        <begin position="46"/>
        <end position="71"/>
    </location>
</feature>
<evidence type="ECO:0000256" key="2">
    <source>
        <dbReference type="ARBA" id="ARBA00004370"/>
    </source>
</evidence>
<evidence type="ECO:0000256" key="5">
    <source>
        <dbReference type="ARBA" id="ARBA00022640"/>
    </source>
</evidence>
<keyword evidence="5" id="KW-0934">Plastid</keyword>
<accession>A0ABD3Q3D8</accession>
<dbReference type="GO" id="GO:0016020">
    <property type="term" value="C:membrane"/>
    <property type="evidence" value="ECO:0007669"/>
    <property type="project" value="UniProtKB-SubCell"/>
</dbReference>
<keyword evidence="4" id="KW-0150">Chloroplast</keyword>
<organism evidence="9 10">
    <name type="scientific">Cyclotella cryptica</name>
    <dbReference type="NCBI Taxonomy" id="29204"/>
    <lineage>
        <taxon>Eukaryota</taxon>
        <taxon>Sar</taxon>
        <taxon>Stramenopiles</taxon>
        <taxon>Ochrophyta</taxon>
        <taxon>Bacillariophyta</taxon>
        <taxon>Coscinodiscophyceae</taxon>
        <taxon>Thalassiosirophycidae</taxon>
        <taxon>Stephanodiscales</taxon>
        <taxon>Stephanodiscaceae</taxon>
        <taxon>Cyclotella</taxon>
    </lineage>
</organism>
<comment type="subcellular location">
    <subcellularLocation>
        <location evidence="2">Membrane</location>
    </subcellularLocation>
    <subcellularLocation>
        <location evidence="1">Plastid</location>
        <location evidence="1">Chloroplast</location>
    </subcellularLocation>
</comment>
<evidence type="ECO:0000256" key="8">
    <source>
        <dbReference type="SAM" id="MobiDB-lite"/>
    </source>
</evidence>
<comment type="caution">
    <text evidence="9">The sequence shown here is derived from an EMBL/GenBank/DDBJ whole genome shotgun (WGS) entry which is preliminary data.</text>
</comment>
<dbReference type="CDD" id="cd01635">
    <property type="entry name" value="Glycosyltransferase_GTB-type"/>
    <property type="match status" value="1"/>
</dbReference>
<keyword evidence="10" id="KW-1185">Reference proteome</keyword>
<evidence type="ECO:0000256" key="4">
    <source>
        <dbReference type="ARBA" id="ARBA00022528"/>
    </source>
</evidence>
<reference evidence="9 10" key="1">
    <citation type="journal article" date="2020" name="G3 (Bethesda)">
        <title>Improved Reference Genome for Cyclotella cryptica CCMP332, a Model for Cell Wall Morphogenesis, Salinity Adaptation, and Lipid Production in Diatoms (Bacillariophyta).</title>
        <authorList>
            <person name="Roberts W.R."/>
            <person name="Downey K.M."/>
            <person name="Ruck E.C."/>
            <person name="Traller J.C."/>
            <person name="Alverson A.J."/>
        </authorList>
    </citation>
    <scope>NUCLEOTIDE SEQUENCE [LARGE SCALE GENOMIC DNA]</scope>
    <source>
        <strain evidence="9 10">CCMP332</strain>
    </source>
</reference>
<dbReference type="EMBL" id="JABMIG020000078">
    <property type="protein sequence ID" value="KAL3794680.1"/>
    <property type="molecule type" value="Genomic_DNA"/>
</dbReference>
<keyword evidence="6" id="KW-0808">Transferase</keyword>
<evidence type="ECO:0000256" key="3">
    <source>
        <dbReference type="ARBA" id="ARBA00009481"/>
    </source>
</evidence>
<protein>
    <recommendedName>
        <fullName evidence="11">Digalactosyldiacylglycerol synthase</fullName>
    </recommendedName>
</protein>
<feature type="compositionally biased region" description="Polar residues" evidence="8">
    <location>
        <begin position="350"/>
        <end position="365"/>
    </location>
</feature>
<keyword evidence="7" id="KW-0472">Membrane</keyword>
<proteinExistence type="inferred from homology"/>
<comment type="similarity">
    <text evidence="3">Belongs to the glycosyltransferase group 1 family. Glycosyltransferase 4 subfamily.</text>
</comment>
<evidence type="ECO:0000313" key="9">
    <source>
        <dbReference type="EMBL" id="KAL3794680.1"/>
    </source>
</evidence>
<dbReference type="AlphaFoldDB" id="A0ABD3Q3D8"/>
<gene>
    <name evidence="9" type="ORF">HJC23_010108</name>
</gene>
<dbReference type="GO" id="GO:0009507">
    <property type="term" value="C:chloroplast"/>
    <property type="evidence" value="ECO:0007669"/>
    <property type="project" value="UniProtKB-SubCell"/>
</dbReference>
<dbReference type="Gene3D" id="3.40.50.2000">
    <property type="entry name" value="Glycogen Phosphorylase B"/>
    <property type="match status" value="1"/>
</dbReference>
<evidence type="ECO:0008006" key="11">
    <source>
        <dbReference type="Google" id="ProtNLM"/>
    </source>
</evidence>
<dbReference type="PANTHER" id="PTHR46132:SF1">
    <property type="entry name" value="DIGALACTOSYLDIACYLGLYCEROL SYNTHASE 2, CHLOROPLASTIC"/>
    <property type="match status" value="1"/>
</dbReference>
<dbReference type="Proteomes" id="UP001516023">
    <property type="component" value="Unassembled WGS sequence"/>
</dbReference>
<evidence type="ECO:0000256" key="1">
    <source>
        <dbReference type="ARBA" id="ARBA00004229"/>
    </source>
</evidence>
<evidence type="ECO:0000313" key="10">
    <source>
        <dbReference type="Proteomes" id="UP001516023"/>
    </source>
</evidence>
<feature type="region of interest" description="Disordered" evidence="8">
    <location>
        <begin position="349"/>
        <end position="388"/>
    </location>
</feature>
<dbReference type="InterPro" id="IPR044525">
    <property type="entry name" value="DGDG1/2"/>
</dbReference>
<dbReference type="SUPFAM" id="SSF53756">
    <property type="entry name" value="UDP-Glycosyltransferase/glycogen phosphorylase"/>
    <property type="match status" value="1"/>
</dbReference>
<dbReference type="GO" id="GO:0016740">
    <property type="term" value="F:transferase activity"/>
    <property type="evidence" value="ECO:0007669"/>
    <property type="project" value="UniProtKB-KW"/>
</dbReference>
<evidence type="ECO:0000256" key="7">
    <source>
        <dbReference type="ARBA" id="ARBA00023136"/>
    </source>
</evidence>
<name>A0ABD3Q3D8_9STRA</name>
<dbReference type="PANTHER" id="PTHR46132">
    <property type="entry name" value="DIGALACTOSYLDIACYLGLYCEROL SYNTHASE 2, CHLOROPLASTIC"/>
    <property type="match status" value="1"/>
</dbReference>
<sequence>MVYRGERDAFIPINAATDDDQQADSATPTLSVHPKVTKGHHRRDSSVTSGTKGNSNGSSPPSVTSSSDSSYGTCGSSTLGLAETYLTTTGFFLPSYQKHNTNTSITEQSTKHLQRESELSEKGLFDCVKTQNEPRLLVTRESSSSLPSLFQSCRRSSQGKCDNEYIDQSENNEYTYHRSDSARSYASHSFASNHNHSKNSLTSAISNVSCGSRISLRDYTEEELSMPDGDEPTYESDLRRVRNYHVVTTAALPWLTGTAVNPLLRAAYLLRRNRILLESEQPHSQGCIDIQPQLEIDTSILVNDEQNFFTPAHDEQKITTHVSSSSTCSSLEYSFFSFSDVEHSLRENSRVSVSPLDNGSVTTLPDLTPDHAETPIRSNGAHGQSIGAKSGVTGSVTLVIPWLQDRNDRVMLYGNTTPFEDSEEQEKYIRNWLAVEAKMPIEAKELNILFYPARFHTYANSIFALGDICDIISAENADVCILEEPEHLNWYRSPGSASWTARFNHVIGVIHTNYKAYVRDHAPAGFLAAPLTAGVNSLVVQANCHKVIKLSGVLQSFFPGNEVVENVHGIRDTYLKEGLRICSSRLPSRRKRKAYFIGKLIWGKGFNELLELESRFRQSTGSYFAIDIFGTGNDELEIKRAFNKERHNDNYVFKSLNKDCQRLPVNFMGKTDHASLAGDEYSIFINPSLTEVLCTTTAEAIAMGKFVIIPSHPSNVFFEQFPNCLMYRSRREFVSILKDAMINDPPPLPEDLANLLSWEMATLRCVSAAAVPKRDAVREDRLRRVKEEKRSLTKAISGIFQKED</sequence>
<evidence type="ECO:0000256" key="6">
    <source>
        <dbReference type="ARBA" id="ARBA00022679"/>
    </source>
</evidence>
<feature type="region of interest" description="Disordered" evidence="8">
    <location>
        <begin position="13"/>
        <end position="71"/>
    </location>
</feature>